<name>A0A8H6BR35_CANAX</name>
<dbReference type="GO" id="GO:0005576">
    <property type="term" value="C:extracellular region"/>
    <property type="evidence" value="ECO:0007669"/>
    <property type="project" value="UniProtKB-SubCell"/>
</dbReference>
<gene>
    <name evidence="13" type="primary">LIP5</name>
    <name evidence="13" type="ORF">FOB64_006448</name>
</gene>
<comment type="caution">
    <text evidence="13">The sequence shown here is derived from an EMBL/GenBank/DDBJ whole genome shotgun (WGS) entry which is preliminary data.</text>
</comment>
<keyword evidence="7 12" id="KW-0443">Lipid metabolism</keyword>
<keyword evidence="4" id="KW-0378">Hydrolase</keyword>
<evidence type="ECO:0000313" key="13">
    <source>
        <dbReference type="EMBL" id="KAF6061876.1"/>
    </source>
</evidence>
<dbReference type="FunFam" id="1.10.260.130:FF:000001">
    <property type="entry name" value="Lipase 2"/>
    <property type="match status" value="1"/>
</dbReference>
<keyword evidence="9" id="KW-0325">Glycoprotein</keyword>
<evidence type="ECO:0000256" key="11">
    <source>
        <dbReference type="ARBA" id="ARBA00043986"/>
    </source>
</evidence>
<evidence type="ECO:0000256" key="12">
    <source>
        <dbReference type="PIRNR" id="PIRNR029171"/>
    </source>
</evidence>
<dbReference type="Gene3D" id="3.40.50.1820">
    <property type="entry name" value="alpha/beta hydrolase"/>
    <property type="match status" value="1"/>
</dbReference>
<sequence>MLYLILFLIAPIYAGLIFPTKPSSDPFYNPPKGFENAAVGDILQSRATPKSITGGFTPLKIQNSWQLLVRSEDSFGNPNVIVTTVIEPVNADPSKIASYQVFEDAAKADCAPSYALQFGSDLTTFVTQAEMYLMAPLLDQGYYVVSPDYEGPKSTFTIGKQSGQAVLNSIRAALKSGKITNIKDDAKVVMWGYSGGSLASGWAAALQPSYAPELGGNLLGAALGGFVTNITATAQATDGTVFAGIVANALGGVANEYPEFKSILQSDTDKKSVFDEFDGHCLIDGVLNYIGTSFLTGDHKIFKTGWDILKNPKIGKVVEDNGLVYQKQLVPKIPVFIYHGSIDQIVPIVDTKKTYQNWCDAGISSLEFAEDASNGHLTEAIMGAPAALTWIIDRFDGKQTVSGCQHIQRFSNLEYPNIPSSIANYFKAAMDVVLHLGLGPDVQKDQVSPEGIKKLGSIEMRWL</sequence>
<keyword evidence="5 12" id="KW-0442">Lipid degradation</keyword>
<dbReference type="Pfam" id="PF03583">
    <property type="entry name" value="LIP"/>
    <property type="match status" value="1"/>
</dbReference>
<keyword evidence="8" id="KW-1015">Disulfide bond</keyword>
<keyword evidence="6" id="KW-0843">Virulence</keyword>
<dbReference type="InterPro" id="IPR005152">
    <property type="entry name" value="Lipase_secreted"/>
</dbReference>
<evidence type="ECO:0000256" key="4">
    <source>
        <dbReference type="ARBA" id="ARBA00022801"/>
    </source>
</evidence>
<dbReference type="PANTHER" id="PTHR34853">
    <property type="match status" value="1"/>
</dbReference>
<dbReference type="EMBL" id="JABWAD010000063">
    <property type="protein sequence ID" value="KAF6061876.1"/>
    <property type="molecule type" value="Genomic_DNA"/>
</dbReference>
<protein>
    <recommendedName>
        <fullName evidence="12">Lipase</fullName>
        <ecNumber evidence="12">3.1.1.3</ecNumber>
    </recommendedName>
</protein>
<reference evidence="13 14" key="1">
    <citation type="submission" date="2020-03" db="EMBL/GenBank/DDBJ databases">
        <title>FDA dAtabase for Regulatory Grade micrObial Sequences (FDA-ARGOS): Supporting development and validation of Infectious Disease Dx tests.</title>
        <authorList>
            <person name="Campos J."/>
            <person name="Goldberg B."/>
            <person name="Tallon L."/>
            <person name="Sadzewicz L."/>
            <person name="Vavikolanu K."/>
            <person name="Mehta A."/>
            <person name="Aluvathingal J."/>
            <person name="Nadendla S."/>
            <person name="Nandy P."/>
            <person name="Geyer C."/>
            <person name="Yan Y."/>
            <person name="Sichtig H."/>
        </authorList>
    </citation>
    <scope>NUCLEOTIDE SEQUENCE [LARGE SCALE GENOMIC DNA]</scope>
    <source>
        <strain evidence="13 14">FDAARGOS_656</strain>
    </source>
</reference>
<keyword evidence="2 12" id="KW-0964">Secreted</keyword>
<evidence type="ECO:0000256" key="5">
    <source>
        <dbReference type="ARBA" id="ARBA00022963"/>
    </source>
</evidence>
<evidence type="ECO:0000256" key="9">
    <source>
        <dbReference type="ARBA" id="ARBA00023180"/>
    </source>
</evidence>
<evidence type="ECO:0000256" key="8">
    <source>
        <dbReference type="ARBA" id="ARBA00023157"/>
    </source>
</evidence>
<evidence type="ECO:0000256" key="2">
    <source>
        <dbReference type="ARBA" id="ARBA00022525"/>
    </source>
</evidence>
<evidence type="ECO:0000256" key="6">
    <source>
        <dbReference type="ARBA" id="ARBA00023026"/>
    </source>
</evidence>
<evidence type="ECO:0000256" key="3">
    <source>
        <dbReference type="ARBA" id="ARBA00022729"/>
    </source>
</evidence>
<dbReference type="GO" id="GO:0004806">
    <property type="term" value="F:triacylglycerol lipase activity"/>
    <property type="evidence" value="ECO:0007669"/>
    <property type="project" value="UniProtKB-UniRule"/>
</dbReference>
<evidence type="ECO:0000313" key="14">
    <source>
        <dbReference type="Proteomes" id="UP000536275"/>
    </source>
</evidence>
<evidence type="ECO:0000256" key="7">
    <source>
        <dbReference type="ARBA" id="ARBA00023098"/>
    </source>
</evidence>
<dbReference type="PANTHER" id="PTHR34853:SF1">
    <property type="entry name" value="LIPASE 5"/>
    <property type="match status" value="1"/>
</dbReference>
<dbReference type="SUPFAM" id="SSF53474">
    <property type="entry name" value="alpha/beta-Hydrolases"/>
    <property type="match status" value="1"/>
</dbReference>
<dbReference type="Proteomes" id="UP000536275">
    <property type="component" value="Unassembled WGS sequence"/>
</dbReference>
<dbReference type="AlphaFoldDB" id="A0A8H6BR35"/>
<accession>A0A8H6BR35</accession>
<dbReference type="InterPro" id="IPR029058">
    <property type="entry name" value="AB_hydrolase_fold"/>
</dbReference>
<dbReference type="SMR" id="A0A8H6BR35"/>
<evidence type="ECO:0000256" key="10">
    <source>
        <dbReference type="ARBA" id="ARBA00023369"/>
    </source>
</evidence>
<comment type="similarity">
    <text evidence="11">Belongs to the AB hydrolase superfamily. Lipase family. Class Lip subfamily.</text>
</comment>
<proteinExistence type="inferred from homology"/>
<dbReference type="GO" id="GO:0016042">
    <property type="term" value="P:lipid catabolic process"/>
    <property type="evidence" value="ECO:0007669"/>
    <property type="project" value="UniProtKB-UniRule"/>
</dbReference>
<comment type="subcellular location">
    <subcellularLocation>
        <location evidence="1">Secreted</location>
    </subcellularLocation>
</comment>
<keyword evidence="3" id="KW-0732">Signal</keyword>
<dbReference type="PIRSF" id="PIRSF029171">
    <property type="entry name" value="Esterase_LipA"/>
    <property type="match status" value="1"/>
</dbReference>
<dbReference type="Gene3D" id="1.10.260.130">
    <property type="match status" value="1"/>
</dbReference>
<dbReference type="EC" id="3.1.1.3" evidence="12"/>
<evidence type="ECO:0000256" key="1">
    <source>
        <dbReference type="ARBA" id="ARBA00004613"/>
    </source>
</evidence>
<comment type="catalytic activity">
    <reaction evidence="10">
        <text>a triacylglycerol + H2O = a diacylglycerol + a fatty acid + H(+)</text>
        <dbReference type="Rhea" id="RHEA:12044"/>
        <dbReference type="ChEBI" id="CHEBI:15377"/>
        <dbReference type="ChEBI" id="CHEBI:15378"/>
        <dbReference type="ChEBI" id="CHEBI:17855"/>
        <dbReference type="ChEBI" id="CHEBI:18035"/>
        <dbReference type="ChEBI" id="CHEBI:28868"/>
        <dbReference type="EC" id="3.1.1.3"/>
    </reaction>
    <physiologicalReaction direction="left-to-right" evidence="10">
        <dbReference type="Rhea" id="RHEA:12045"/>
    </physiologicalReaction>
</comment>
<organism evidence="13 14">
    <name type="scientific">Candida albicans</name>
    <name type="common">Yeast</name>
    <dbReference type="NCBI Taxonomy" id="5476"/>
    <lineage>
        <taxon>Eukaryota</taxon>
        <taxon>Fungi</taxon>
        <taxon>Dikarya</taxon>
        <taxon>Ascomycota</taxon>
        <taxon>Saccharomycotina</taxon>
        <taxon>Pichiomycetes</taxon>
        <taxon>Debaryomycetaceae</taxon>
        <taxon>Candida/Lodderomyces clade</taxon>
        <taxon>Candida</taxon>
    </lineage>
</organism>